<accession>A0AAN6N5Q2</accession>
<feature type="domain" description="Telomere length regulation protein conserved" evidence="3">
    <location>
        <begin position="609"/>
        <end position="720"/>
    </location>
</feature>
<protein>
    <submittedName>
        <fullName evidence="4">DNA replication checkpoint protein tel2</fullName>
    </submittedName>
</protein>
<dbReference type="GO" id="GO:0042162">
    <property type="term" value="F:telomeric DNA binding"/>
    <property type="evidence" value="ECO:0007669"/>
    <property type="project" value="TreeGrafter"/>
</dbReference>
<feature type="compositionally biased region" description="Pro residues" evidence="2">
    <location>
        <begin position="548"/>
        <end position="558"/>
    </location>
</feature>
<dbReference type="GO" id="GO:0051083">
    <property type="term" value="P:'de novo' cotranslational protein folding"/>
    <property type="evidence" value="ECO:0007669"/>
    <property type="project" value="TreeGrafter"/>
</dbReference>
<evidence type="ECO:0000256" key="1">
    <source>
        <dbReference type="ARBA" id="ARBA00006133"/>
    </source>
</evidence>
<dbReference type="Pfam" id="PF10193">
    <property type="entry name" value="Telomere_reg-2"/>
    <property type="match status" value="1"/>
</dbReference>
<dbReference type="InterPro" id="IPR038528">
    <property type="entry name" value="TEL2_C_sf"/>
</dbReference>
<reference evidence="5" key="1">
    <citation type="journal article" date="2023" name="Mol. Phylogenet. Evol.">
        <title>Genome-scale phylogeny and comparative genomics of the fungal order Sordariales.</title>
        <authorList>
            <person name="Hensen N."/>
            <person name="Bonometti L."/>
            <person name="Westerberg I."/>
            <person name="Brannstrom I.O."/>
            <person name="Guillou S."/>
            <person name="Cros-Aarteil S."/>
            <person name="Calhoun S."/>
            <person name="Haridas S."/>
            <person name="Kuo A."/>
            <person name="Mondo S."/>
            <person name="Pangilinan J."/>
            <person name="Riley R."/>
            <person name="LaButti K."/>
            <person name="Andreopoulos B."/>
            <person name="Lipzen A."/>
            <person name="Chen C."/>
            <person name="Yan M."/>
            <person name="Daum C."/>
            <person name="Ng V."/>
            <person name="Clum A."/>
            <person name="Steindorff A."/>
            <person name="Ohm R.A."/>
            <person name="Martin F."/>
            <person name="Silar P."/>
            <person name="Natvig D.O."/>
            <person name="Lalanne C."/>
            <person name="Gautier V."/>
            <person name="Ament-Velasquez S.L."/>
            <person name="Kruys A."/>
            <person name="Hutchinson M.I."/>
            <person name="Powell A.J."/>
            <person name="Barry K."/>
            <person name="Miller A.N."/>
            <person name="Grigoriev I.V."/>
            <person name="Debuchy R."/>
            <person name="Gladieux P."/>
            <person name="Hiltunen Thoren M."/>
            <person name="Johannesson H."/>
        </authorList>
    </citation>
    <scope>NUCLEOTIDE SEQUENCE [LARGE SCALE GENOMIC DNA]</scope>
    <source>
        <strain evidence="5">CBS 340.73</strain>
    </source>
</reference>
<gene>
    <name evidence="4" type="ORF">QBC46DRAFT_459487</name>
</gene>
<dbReference type="Gene3D" id="1.25.40.720">
    <property type="entry name" value="Telomere length regulation protein 2, C-terminal domain"/>
    <property type="match status" value="2"/>
</dbReference>
<dbReference type="FunFam" id="1.25.40.720:FF:000004">
    <property type="entry name" value="WGS project CABT00000000 data, contig 2.6"/>
    <property type="match status" value="1"/>
</dbReference>
<dbReference type="InterPro" id="IPR051970">
    <property type="entry name" value="TEL2_Regulation"/>
</dbReference>
<dbReference type="GO" id="GO:0005829">
    <property type="term" value="C:cytosol"/>
    <property type="evidence" value="ECO:0007669"/>
    <property type="project" value="TreeGrafter"/>
</dbReference>
<dbReference type="Proteomes" id="UP001303473">
    <property type="component" value="Unassembled WGS sequence"/>
</dbReference>
<dbReference type="PANTHER" id="PTHR15830:SF10">
    <property type="entry name" value="TELOMERE LENGTH REGULATION PROTEIN TEL2 HOMOLOG"/>
    <property type="match status" value="1"/>
</dbReference>
<dbReference type="InterPro" id="IPR019337">
    <property type="entry name" value="Telomere_length_regulation_dom"/>
</dbReference>
<dbReference type="EMBL" id="MU853807">
    <property type="protein sequence ID" value="KAK3939661.1"/>
    <property type="molecule type" value="Genomic_DNA"/>
</dbReference>
<sequence length="1007" mass="110804">MDGLLTPVSTTYRAKDKAPLLEEVKPLRKDSKPDNSLNSPEDALEILRHEPGYQSLISVLQFLSRDQAGDGNAFNITKPSPLSAQLVQVLVSEIAPNYWTLLKEDSTSNKKRRSGFDLLLACLRSITAINAVLTRLRALIQEAKSDGAGKGKSDVSLNLGILLDLLCALLPGDDCVQQIWSSTIAGHQENPAKLRPLSQELLATFGSGRIISVTAEAEELAKNRRKADMDGNIDIWLADGSKYTQWLGRNIATLQSSEPSSEHKTKFASGLFAKALRLGYSDNLIKLTLSKLLLTKGADPERFALLLDDLPVMEQRKVLSSILKLFSQEYLDRLGSCESEGSSTLISAVTGALNSVVGFSDARKGHLVEWLTNSSGAGLGEGIGIRRAVLAALFQFTEKDYMTDVLEKSITQFGDQLYIKHSPTLQQEAHAQVLLLSAGYVYRRSPFKVASLLRRSVWMNAISNRLAATHQRARFLGMVVGEGLSALVEKDEKKRLNFQMDETNQTEGRWYKQLVHVSDQAGSIDPLIEPRRDTAPTRKANIQKPAKKPAPAPAPAIPKQPQQGFIIEELSDDEYEEDDDLVPYAKPDSDAEDSDDDPTLVTRNKPTAPVYIRDLIRYLRDIDNYDHQKLALTTAPTLIRRKASYGTEVAEHAEELASLLVGLQDKFEIDNFDDLRIQGMIALIAAQPKLMAPWFAKTFFDGDYSISQRASVLAVLGLSARELAGFETSTYSASASFPSKTLPDRIEQLWIGPNDKKQLEDQRMKSLKPLPPNALENVARDLVSDMLAPMAADAADSVAGPDVLKLSTFRSQLEGGNANAKVKYKTRTKPKIRSIPNTTAQLISVSFFSPLVARFQAALHSSSRTTRGVLFHPYLLGLYLKTLGLLVHAAGPSTLSLPEMTTELWGGLLLNTSIRAHAVGDLGVTQAILFALLALLDVNEDRMRDICRDMGREVVETQEWVATVFENTRGDGGGEENQVKMLSAAVLVRLREGIEKYQLLMVGDLIG</sequence>
<feature type="region of interest" description="Disordered" evidence="2">
    <location>
        <begin position="522"/>
        <end position="562"/>
    </location>
</feature>
<name>A0AAN6N5Q2_9PEZI</name>
<keyword evidence="5" id="KW-1185">Reference proteome</keyword>
<feature type="region of interest" description="Disordered" evidence="2">
    <location>
        <begin position="576"/>
        <end position="604"/>
    </location>
</feature>
<comment type="caution">
    <text evidence="4">The sequence shown here is derived from an EMBL/GenBank/DDBJ whole genome shotgun (WGS) entry which is preliminary data.</text>
</comment>
<evidence type="ECO:0000313" key="5">
    <source>
        <dbReference type="Proteomes" id="UP001303473"/>
    </source>
</evidence>
<comment type="similarity">
    <text evidence="1">Belongs to the TEL2 family.</text>
</comment>
<dbReference type="PANTHER" id="PTHR15830">
    <property type="entry name" value="TELOMERE LENGTH REGULATION PROTEIN TEL2 FAMILY MEMBER"/>
    <property type="match status" value="1"/>
</dbReference>
<organism evidence="4 5">
    <name type="scientific">Diplogelasinospora grovesii</name>
    <dbReference type="NCBI Taxonomy" id="303347"/>
    <lineage>
        <taxon>Eukaryota</taxon>
        <taxon>Fungi</taxon>
        <taxon>Dikarya</taxon>
        <taxon>Ascomycota</taxon>
        <taxon>Pezizomycotina</taxon>
        <taxon>Sordariomycetes</taxon>
        <taxon>Sordariomycetidae</taxon>
        <taxon>Sordariales</taxon>
        <taxon>Diplogelasinosporaceae</taxon>
        <taxon>Diplogelasinospora</taxon>
    </lineage>
</organism>
<evidence type="ECO:0000313" key="4">
    <source>
        <dbReference type="EMBL" id="KAK3939661.1"/>
    </source>
</evidence>
<dbReference type="AlphaFoldDB" id="A0AAN6N5Q2"/>
<proteinExistence type="inferred from homology"/>
<dbReference type="GO" id="GO:0051879">
    <property type="term" value="F:Hsp90 protein binding"/>
    <property type="evidence" value="ECO:0007669"/>
    <property type="project" value="TreeGrafter"/>
</dbReference>
<evidence type="ECO:0000259" key="3">
    <source>
        <dbReference type="Pfam" id="PF10193"/>
    </source>
</evidence>
<evidence type="ECO:0000256" key="2">
    <source>
        <dbReference type="SAM" id="MobiDB-lite"/>
    </source>
</evidence>